<protein>
    <submittedName>
        <fullName evidence="1">Uncharacterized protein</fullName>
    </submittedName>
</protein>
<name>A0ABQ7R3Q7_PLUXY</name>
<dbReference type="Proteomes" id="UP000823941">
    <property type="component" value="Chromosome 4"/>
</dbReference>
<sequence length="91" mass="10029">MDAVSSRHKYPLIIVTNLVYCPQSIQTHRSTTLRAAPLCNLLACDRVVGGGRAQIAERPLYGPSGWRRASGLRLTENAKITGSQHQILCNR</sequence>
<dbReference type="EMBL" id="JAHIBW010000004">
    <property type="protein sequence ID" value="KAG7311908.1"/>
    <property type="molecule type" value="Genomic_DNA"/>
</dbReference>
<gene>
    <name evidence="1" type="ORF">JYU34_002993</name>
</gene>
<reference evidence="1 2" key="1">
    <citation type="submission" date="2021-06" db="EMBL/GenBank/DDBJ databases">
        <title>A haploid diamondback moth (Plutella xylostella L.) genome assembly resolves 31 chromosomes and identifies a diamide resistance mutation.</title>
        <authorList>
            <person name="Ward C.M."/>
            <person name="Perry K.D."/>
            <person name="Baker G."/>
            <person name="Powis K."/>
            <person name="Heckel D.G."/>
            <person name="Baxter S.W."/>
        </authorList>
    </citation>
    <scope>NUCLEOTIDE SEQUENCE [LARGE SCALE GENOMIC DNA]</scope>
    <source>
        <strain evidence="1 2">LV</strain>
        <tissue evidence="1">Single pupa</tissue>
    </source>
</reference>
<accession>A0ABQ7R3Q7</accession>
<evidence type="ECO:0000313" key="2">
    <source>
        <dbReference type="Proteomes" id="UP000823941"/>
    </source>
</evidence>
<keyword evidence="2" id="KW-1185">Reference proteome</keyword>
<evidence type="ECO:0000313" key="1">
    <source>
        <dbReference type="EMBL" id="KAG7311908.1"/>
    </source>
</evidence>
<comment type="caution">
    <text evidence="1">The sequence shown here is derived from an EMBL/GenBank/DDBJ whole genome shotgun (WGS) entry which is preliminary data.</text>
</comment>
<proteinExistence type="predicted"/>
<organism evidence="1 2">
    <name type="scientific">Plutella xylostella</name>
    <name type="common">Diamondback moth</name>
    <name type="synonym">Plutella maculipennis</name>
    <dbReference type="NCBI Taxonomy" id="51655"/>
    <lineage>
        <taxon>Eukaryota</taxon>
        <taxon>Metazoa</taxon>
        <taxon>Ecdysozoa</taxon>
        <taxon>Arthropoda</taxon>
        <taxon>Hexapoda</taxon>
        <taxon>Insecta</taxon>
        <taxon>Pterygota</taxon>
        <taxon>Neoptera</taxon>
        <taxon>Endopterygota</taxon>
        <taxon>Lepidoptera</taxon>
        <taxon>Glossata</taxon>
        <taxon>Ditrysia</taxon>
        <taxon>Yponomeutoidea</taxon>
        <taxon>Plutellidae</taxon>
        <taxon>Plutella</taxon>
    </lineage>
</organism>